<dbReference type="EMBL" id="CP117411">
    <property type="protein sequence ID" value="WCT74099.1"/>
    <property type="molecule type" value="Genomic_DNA"/>
</dbReference>
<dbReference type="Proteomes" id="UP001220395">
    <property type="component" value="Chromosome"/>
</dbReference>
<dbReference type="RefSeq" id="WP_273688862.1">
    <property type="nucleotide sequence ID" value="NZ_CP117411.1"/>
</dbReference>
<keyword evidence="1" id="KW-1133">Transmembrane helix</keyword>
<reference evidence="2 3" key="1">
    <citation type="submission" date="2023-02" db="EMBL/GenBank/DDBJ databases">
        <title>Genome sequence of Sphingomonas naphthae.</title>
        <authorList>
            <person name="Kim S."/>
            <person name="Heo J."/>
            <person name="Kwon S.-W."/>
        </authorList>
    </citation>
    <scope>NUCLEOTIDE SEQUENCE [LARGE SCALE GENOMIC DNA]</scope>
    <source>
        <strain evidence="2 3">KACC 18716</strain>
    </source>
</reference>
<keyword evidence="3" id="KW-1185">Reference proteome</keyword>
<keyword evidence="1" id="KW-0472">Membrane</keyword>
<feature type="transmembrane region" description="Helical" evidence="1">
    <location>
        <begin position="12"/>
        <end position="29"/>
    </location>
</feature>
<name>A0ABY7TPI4_9SPHN</name>
<evidence type="ECO:0008006" key="4">
    <source>
        <dbReference type="Google" id="ProtNLM"/>
    </source>
</evidence>
<feature type="transmembrane region" description="Helical" evidence="1">
    <location>
        <begin position="35"/>
        <end position="54"/>
    </location>
</feature>
<gene>
    <name evidence="2" type="ORF">PQ455_02385</name>
</gene>
<sequence>MATPPTSPTRGAGFFLAIGAIGGAIIGGRMHQATIGLLTGIAAGIAVCVALWLVDRRK</sequence>
<keyword evidence="1" id="KW-0812">Transmembrane</keyword>
<accession>A0ABY7TPI4</accession>
<evidence type="ECO:0000313" key="3">
    <source>
        <dbReference type="Proteomes" id="UP001220395"/>
    </source>
</evidence>
<organism evidence="2 3">
    <name type="scientific">Sphingomonas naphthae</name>
    <dbReference type="NCBI Taxonomy" id="1813468"/>
    <lineage>
        <taxon>Bacteria</taxon>
        <taxon>Pseudomonadati</taxon>
        <taxon>Pseudomonadota</taxon>
        <taxon>Alphaproteobacteria</taxon>
        <taxon>Sphingomonadales</taxon>
        <taxon>Sphingomonadaceae</taxon>
        <taxon>Sphingomonas</taxon>
    </lineage>
</organism>
<evidence type="ECO:0000313" key="2">
    <source>
        <dbReference type="EMBL" id="WCT74099.1"/>
    </source>
</evidence>
<evidence type="ECO:0000256" key="1">
    <source>
        <dbReference type="SAM" id="Phobius"/>
    </source>
</evidence>
<protein>
    <recommendedName>
        <fullName evidence="4">Glycine zipper family protein</fullName>
    </recommendedName>
</protein>
<proteinExistence type="predicted"/>